<keyword evidence="10" id="KW-0670">Pyruvate</keyword>
<dbReference type="Pfam" id="PF02675">
    <property type="entry name" value="AdoMet_dc"/>
    <property type="match status" value="1"/>
</dbReference>
<comment type="caution">
    <text evidence="11">The sequence shown here is derived from an EMBL/GenBank/DDBJ whole genome shotgun (WGS) entry which is preliminary data.</text>
</comment>
<reference evidence="11 12" key="1">
    <citation type="submission" date="2011-08" db="EMBL/GenBank/DDBJ databases">
        <authorList>
            <person name="Weinstock G."/>
            <person name="Sodergren E."/>
            <person name="Clifton S."/>
            <person name="Fulton L."/>
            <person name="Fulton B."/>
            <person name="Courtney L."/>
            <person name="Fronick C."/>
            <person name="Harrison M."/>
            <person name="Strong C."/>
            <person name="Farmer C."/>
            <person name="Delahaunty K."/>
            <person name="Markovic C."/>
            <person name="Hall O."/>
            <person name="Minx P."/>
            <person name="Tomlinson C."/>
            <person name="Mitreva M."/>
            <person name="Hou S."/>
            <person name="Chen J."/>
            <person name="Wollam A."/>
            <person name="Pepin K.H."/>
            <person name="Johnson M."/>
            <person name="Bhonagiri V."/>
            <person name="Zhang X."/>
            <person name="Suruliraj S."/>
            <person name="Warren W."/>
            <person name="Chinwalla A."/>
            <person name="Mardis E.R."/>
            <person name="Wilson R.K."/>
        </authorList>
    </citation>
    <scope>NUCLEOTIDE SEQUENCE [LARGE SCALE GENOMIC DNA]</scope>
    <source>
        <strain evidence="11 12">F0357</strain>
    </source>
</reference>
<keyword evidence="7" id="KW-0865">Zymogen</keyword>
<dbReference type="GO" id="GO:0004014">
    <property type="term" value="F:adenosylmethionine decarboxylase activity"/>
    <property type="evidence" value="ECO:0007669"/>
    <property type="project" value="InterPro"/>
</dbReference>
<evidence type="ECO:0000313" key="11">
    <source>
        <dbReference type="EMBL" id="EHM43052.1"/>
    </source>
</evidence>
<dbReference type="AlphaFoldDB" id="G9YFN8"/>
<protein>
    <recommendedName>
        <fullName evidence="13">S-adenosylmethionine decarboxylase proenzyme</fullName>
    </recommendedName>
</protein>
<dbReference type="PANTHER" id="PTHR33866:SF2">
    <property type="entry name" value="S-ADENOSYLMETHIONINE DECARBOXYLASE PROENZYME"/>
    <property type="match status" value="1"/>
</dbReference>
<evidence type="ECO:0000256" key="2">
    <source>
        <dbReference type="ARBA" id="ARBA00022691"/>
    </source>
</evidence>
<keyword evidence="3" id="KW-0210">Decarboxylase</keyword>
<sequence>MNNTLGKHLLIDFYNCRLVIAEPEELQPPIERAFEFIGETPEITSFFRTSEEMTCVALAGNTHICVHYYPVLSYAAVDLYSFSADFNLNRMMSIFKSGLKSDRIKATSVRRGDFGSIRDMRPKRKSKITTVRRMKNTGAKLKRTSTKMINILRHPKRPPNEK</sequence>
<dbReference type="Gene3D" id="3.60.90.10">
    <property type="entry name" value="S-adenosylmethionine decarboxylase"/>
    <property type="match status" value="1"/>
</dbReference>
<gene>
    <name evidence="11" type="ORF">HMPREF0080_00450</name>
</gene>
<dbReference type="STRING" id="861450.HMPREF0080_00450"/>
<keyword evidence="9" id="KW-0704">Schiff base</keyword>
<keyword evidence="4" id="KW-0068">Autocatalytic cleavage</keyword>
<name>G9YFN8_9FIRM</name>
<evidence type="ECO:0000256" key="3">
    <source>
        <dbReference type="ARBA" id="ARBA00022793"/>
    </source>
</evidence>
<evidence type="ECO:0000256" key="9">
    <source>
        <dbReference type="ARBA" id="ARBA00023270"/>
    </source>
</evidence>
<accession>G9YFN8</accession>
<dbReference type="RefSeq" id="WP_006789434.1">
    <property type="nucleotide sequence ID" value="NZ_JH417570.1"/>
</dbReference>
<keyword evidence="5" id="KW-0745">Spermidine biosynthesis</keyword>
<dbReference type="PANTHER" id="PTHR33866">
    <property type="entry name" value="S-ADENOSYLMETHIONINE DECARBOXYLASE PROENZYME"/>
    <property type="match status" value="1"/>
</dbReference>
<keyword evidence="6" id="KW-0620">Polyamine biosynthesis</keyword>
<dbReference type="EMBL" id="AGCJ01000013">
    <property type="protein sequence ID" value="EHM43052.1"/>
    <property type="molecule type" value="Genomic_DNA"/>
</dbReference>
<evidence type="ECO:0000256" key="8">
    <source>
        <dbReference type="ARBA" id="ARBA00023239"/>
    </source>
</evidence>
<dbReference type="OrthoDB" id="9793120at2"/>
<keyword evidence="12" id="KW-1185">Reference proteome</keyword>
<dbReference type="Proteomes" id="UP000005481">
    <property type="component" value="Unassembled WGS sequence"/>
</dbReference>
<evidence type="ECO:0000256" key="7">
    <source>
        <dbReference type="ARBA" id="ARBA00023145"/>
    </source>
</evidence>
<comment type="cofactor">
    <cofactor evidence="1">
        <name>pyruvate</name>
        <dbReference type="ChEBI" id="CHEBI:15361"/>
    </cofactor>
</comment>
<evidence type="ECO:0000256" key="6">
    <source>
        <dbReference type="ARBA" id="ARBA00023115"/>
    </source>
</evidence>
<evidence type="ECO:0000256" key="10">
    <source>
        <dbReference type="ARBA" id="ARBA00023317"/>
    </source>
</evidence>
<evidence type="ECO:0008006" key="13">
    <source>
        <dbReference type="Google" id="ProtNLM"/>
    </source>
</evidence>
<proteinExistence type="predicted"/>
<dbReference type="SUPFAM" id="SSF56276">
    <property type="entry name" value="S-adenosylmethionine decarboxylase"/>
    <property type="match status" value="1"/>
</dbReference>
<dbReference type="HOGENOM" id="CLU_125470_1_0_9"/>
<organism evidence="11 12">
    <name type="scientific">Anaeroglobus geminatus F0357</name>
    <dbReference type="NCBI Taxonomy" id="861450"/>
    <lineage>
        <taxon>Bacteria</taxon>
        <taxon>Bacillati</taxon>
        <taxon>Bacillota</taxon>
        <taxon>Negativicutes</taxon>
        <taxon>Veillonellales</taxon>
        <taxon>Veillonellaceae</taxon>
        <taxon>Anaeroglobus</taxon>
    </lineage>
</organism>
<evidence type="ECO:0000256" key="5">
    <source>
        <dbReference type="ARBA" id="ARBA00023066"/>
    </source>
</evidence>
<keyword evidence="8" id="KW-0456">Lyase</keyword>
<dbReference type="GO" id="GO:0005829">
    <property type="term" value="C:cytosol"/>
    <property type="evidence" value="ECO:0007669"/>
    <property type="project" value="TreeGrafter"/>
</dbReference>
<evidence type="ECO:0000313" key="12">
    <source>
        <dbReference type="Proteomes" id="UP000005481"/>
    </source>
</evidence>
<dbReference type="InterPro" id="IPR003826">
    <property type="entry name" value="AdoMetDC_fam_prok"/>
</dbReference>
<evidence type="ECO:0000256" key="1">
    <source>
        <dbReference type="ARBA" id="ARBA00001928"/>
    </source>
</evidence>
<keyword evidence="2" id="KW-0949">S-adenosyl-L-methionine</keyword>
<dbReference type="InterPro" id="IPR016067">
    <property type="entry name" value="S-AdoMet_deCO2ase_core"/>
</dbReference>
<dbReference type="PATRIC" id="fig|861450.3.peg.432"/>
<dbReference type="GO" id="GO:0008295">
    <property type="term" value="P:spermidine biosynthetic process"/>
    <property type="evidence" value="ECO:0007669"/>
    <property type="project" value="UniProtKB-KW"/>
</dbReference>
<dbReference type="eggNOG" id="COG1586">
    <property type="taxonomic scope" value="Bacteria"/>
</dbReference>
<evidence type="ECO:0000256" key="4">
    <source>
        <dbReference type="ARBA" id="ARBA00022813"/>
    </source>
</evidence>